<dbReference type="PROSITE" id="PS50142">
    <property type="entry name" value="RNASE_3_2"/>
    <property type="match status" value="1"/>
</dbReference>
<keyword evidence="6 9" id="KW-0255">Endonuclease</keyword>
<dbReference type="GO" id="GO:0008033">
    <property type="term" value="P:tRNA processing"/>
    <property type="evidence" value="ECO:0007669"/>
    <property type="project" value="UniProtKB-KW"/>
</dbReference>
<comment type="similarity">
    <text evidence="2">Belongs to the ribonuclease III family.</text>
</comment>
<keyword evidence="3 9" id="KW-0698">rRNA processing</keyword>
<dbReference type="GO" id="GO:0003725">
    <property type="term" value="F:double-stranded RNA binding"/>
    <property type="evidence" value="ECO:0007669"/>
    <property type="project" value="TreeGrafter"/>
</dbReference>
<comment type="subcellular location">
    <subcellularLocation>
        <location evidence="9">Cytoplasm</location>
    </subcellularLocation>
</comment>
<dbReference type="Proteomes" id="UP000287394">
    <property type="component" value="Chromosome"/>
</dbReference>
<keyword evidence="9" id="KW-0460">Magnesium</keyword>
<dbReference type="CDD" id="cd10845">
    <property type="entry name" value="DSRM_RNAse_III_family"/>
    <property type="match status" value="1"/>
</dbReference>
<dbReference type="AlphaFoldDB" id="A0A402D120"/>
<dbReference type="EC" id="3.1.26.3" evidence="9"/>
<dbReference type="OrthoDB" id="9805026at2"/>
<dbReference type="GO" id="GO:0005737">
    <property type="term" value="C:cytoplasm"/>
    <property type="evidence" value="ECO:0007669"/>
    <property type="project" value="UniProtKB-SubCell"/>
</dbReference>
<dbReference type="FunFam" id="1.10.1520.10:FF:000001">
    <property type="entry name" value="Ribonuclease 3"/>
    <property type="match status" value="1"/>
</dbReference>
<dbReference type="PANTHER" id="PTHR11207">
    <property type="entry name" value="RIBONUCLEASE III"/>
    <property type="match status" value="1"/>
</dbReference>
<dbReference type="Gene3D" id="1.10.1520.10">
    <property type="entry name" value="Ribonuclease III domain"/>
    <property type="match status" value="1"/>
</dbReference>
<evidence type="ECO:0000256" key="9">
    <source>
        <dbReference type="HAMAP-Rule" id="MF_00104"/>
    </source>
</evidence>
<keyword evidence="9" id="KW-0479">Metal-binding</keyword>
<dbReference type="EMBL" id="AP025739">
    <property type="protein sequence ID" value="BDI31754.1"/>
    <property type="molecule type" value="Genomic_DNA"/>
</dbReference>
<evidence type="ECO:0000256" key="1">
    <source>
        <dbReference type="ARBA" id="ARBA00000109"/>
    </source>
</evidence>
<dbReference type="SUPFAM" id="SSF54768">
    <property type="entry name" value="dsRNA-binding domain-like"/>
    <property type="match status" value="1"/>
</dbReference>
<dbReference type="InterPro" id="IPR014720">
    <property type="entry name" value="dsRBD_dom"/>
</dbReference>
<dbReference type="SMART" id="SM00358">
    <property type="entry name" value="DSRM"/>
    <property type="match status" value="1"/>
</dbReference>
<evidence type="ECO:0000256" key="3">
    <source>
        <dbReference type="ARBA" id="ARBA00022552"/>
    </source>
</evidence>
<feature type="active site" evidence="9">
    <location>
        <position position="122"/>
    </location>
</feature>
<dbReference type="InterPro" id="IPR011907">
    <property type="entry name" value="RNase_III"/>
</dbReference>
<feature type="binding site" evidence="9">
    <location>
        <position position="122"/>
    </location>
    <ligand>
        <name>Mg(2+)</name>
        <dbReference type="ChEBI" id="CHEBI:18420"/>
    </ligand>
</feature>
<dbReference type="NCBIfam" id="TIGR02191">
    <property type="entry name" value="RNaseIII"/>
    <property type="match status" value="1"/>
</dbReference>
<dbReference type="FunCoup" id="A0A402D120">
    <property type="interactions" value="370"/>
</dbReference>
<comment type="cofactor">
    <cofactor evidence="9">
        <name>Mg(2+)</name>
        <dbReference type="ChEBI" id="CHEBI:18420"/>
    </cofactor>
</comment>
<dbReference type="InterPro" id="IPR036389">
    <property type="entry name" value="RNase_III_sf"/>
</dbReference>
<dbReference type="Gene3D" id="3.30.160.20">
    <property type="match status" value="1"/>
</dbReference>
<gene>
    <name evidence="9 10" type="primary">rnc</name>
    <name evidence="10" type="ORF">CCAX7_38050</name>
</gene>
<evidence type="ECO:0000313" key="11">
    <source>
        <dbReference type="Proteomes" id="UP000287394"/>
    </source>
</evidence>
<name>A0A402D120_9BACT</name>
<keyword evidence="9" id="KW-0699">rRNA-binding</keyword>
<dbReference type="CDD" id="cd00593">
    <property type="entry name" value="RIBOc"/>
    <property type="match status" value="1"/>
</dbReference>
<evidence type="ECO:0000256" key="7">
    <source>
        <dbReference type="ARBA" id="ARBA00022801"/>
    </source>
</evidence>
<dbReference type="Pfam" id="PF14622">
    <property type="entry name" value="Ribonucleas_3_3"/>
    <property type="match status" value="1"/>
</dbReference>
<dbReference type="GO" id="GO:0006364">
    <property type="term" value="P:rRNA processing"/>
    <property type="evidence" value="ECO:0007669"/>
    <property type="project" value="UniProtKB-UniRule"/>
</dbReference>
<keyword evidence="7 9" id="KW-0378">Hydrolase</keyword>
<keyword evidence="8 9" id="KW-0694">RNA-binding</keyword>
<evidence type="ECO:0000256" key="8">
    <source>
        <dbReference type="ARBA" id="ARBA00022884"/>
    </source>
</evidence>
<feature type="binding site" evidence="9">
    <location>
        <position position="119"/>
    </location>
    <ligand>
        <name>Mg(2+)</name>
        <dbReference type="ChEBI" id="CHEBI:18420"/>
    </ligand>
</feature>
<feature type="binding site" evidence="9">
    <location>
        <position position="46"/>
    </location>
    <ligand>
        <name>Mg(2+)</name>
        <dbReference type="ChEBI" id="CHEBI:18420"/>
    </ligand>
</feature>
<dbReference type="RefSeq" id="WP_119323204.1">
    <property type="nucleotide sequence ID" value="NZ_AP025739.1"/>
</dbReference>
<keyword evidence="9" id="KW-0963">Cytoplasm</keyword>
<dbReference type="Pfam" id="PF00035">
    <property type="entry name" value="dsrm"/>
    <property type="match status" value="1"/>
</dbReference>
<dbReference type="GO" id="GO:0004525">
    <property type="term" value="F:ribonuclease III activity"/>
    <property type="evidence" value="ECO:0007669"/>
    <property type="project" value="UniProtKB-UniRule"/>
</dbReference>
<dbReference type="GO" id="GO:0010468">
    <property type="term" value="P:regulation of gene expression"/>
    <property type="evidence" value="ECO:0007669"/>
    <property type="project" value="TreeGrafter"/>
</dbReference>
<dbReference type="InterPro" id="IPR000999">
    <property type="entry name" value="RNase_III_dom"/>
</dbReference>
<protein>
    <recommendedName>
        <fullName evidence="9">Ribonuclease 3</fullName>
        <ecNumber evidence="9">3.1.26.3</ecNumber>
    </recommendedName>
    <alternativeName>
        <fullName evidence="9">Ribonuclease III</fullName>
        <shortName evidence="9">RNase III</shortName>
    </alternativeName>
</protein>
<evidence type="ECO:0000256" key="2">
    <source>
        <dbReference type="ARBA" id="ARBA00010183"/>
    </source>
</evidence>
<keyword evidence="5 9" id="KW-0540">Nuclease</keyword>
<organism evidence="10 11">
    <name type="scientific">Capsulimonas corticalis</name>
    <dbReference type="NCBI Taxonomy" id="2219043"/>
    <lineage>
        <taxon>Bacteria</taxon>
        <taxon>Bacillati</taxon>
        <taxon>Armatimonadota</taxon>
        <taxon>Armatimonadia</taxon>
        <taxon>Capsulimonadales</taxon>
        <taxon>Capsulimonadaceae</taxon>
        <taxon>Capsulimonas</taxon>
    </lineage>
</organism>
<keyword evidence="9" id="KW-0819">tRNA processing</keyword>
<dbReference type="PROSITE" id="PS00517">
    <property type="entry name" value="RNASE_3_1"/>
    <property type="match status" value="1"/>
</dbReference>
<dbReference type="PROSITE" id="PS50137">
    <property type="entry name" value="DS_RBD"/>
    <property type="match status" value="1"/>
</dbReference>
<evidence type="ECO:0000256" key="4">
    <source>
        <dbReference type="ARBA" id="ARBA00022664"/>
    </source>
</evidence>
<sequence length="242" mass="26719">MTSIDELRKAALARGLPITDMAMLKQALTHKSLVPEKPLESNERLEFLGDSVLGLVINEYLYSAFPEKKEGELAKAKALIVCQSALAEAARRIDLVALLRIGRAEESTGGRNRSSLISDAFEAVVAVVYLERGYKPARDFVLSSLRFQIDAINRTSDWRDAKTALQEVRQARRLPGPVYRVADEQGMPHDRTFVVEVLLDNVVVGSGVGKSKREAEFAAADVALILLRDSGQIGSEWTRPQK</sequence>
<keyword evidence="4 9" id="KW-0507">mRNA processing</keyword>
<keyword evidence="11" id="KW-1185">Reference proteome</keyword>
<feature type="active site" evidence="9">
    <location>
        <position position="50"/>
    </location>
</feature>
<evidence type="ECO:0000313" key="10">
    <source>
        <dbReference type="EMBL" id="BDI31754.1"/>
    </source>
</evidence>
<accession>A0A402D120</accession>
<dbReference type="SUPFAM" id="SSF69065">
    <property type="entry name" value="RNase III domain-like"/>
    <property type="match status" value="1"/>
</dbReference>
<dbReference type="HAMAP" id="MF_00104">
    <property type="entry name" value="RNase_III"/>
    <property type="match status" value="1"/>
</dbReference>
<proteinExistence type="inferred from homology"/>
<dbReference type="GO" id="GO:0046872">
    <property type="term" value="F:metal ion binding"/>
    <property type="evidence" value="ECO:0007669"/>
    <property type="project" value="UniProtKB-KW"/>
</dbReference>
<dbReference type="KEGG" id="ccot:CCAX7_38050"/>
<evidence type="ECO:0000256" key="6">
    <source>
        <dbReference type="ARBA" id="ARBA00022759"/>
    </source>
</evidence>
<comment type="function">
    <text evidence="9">Digests double-stranded RNA. Involved in the processing of primary rRNA transcript to yield the immediate precursors to the large and small rRNAs (23S and 16S). Processes some mRNAs, and tRNAs when they are encoded in the rRNA operon. Processes pre-crRNA and tracrRNA of type II CRISPR loci if present in the organism.</text>
</comment>
<comment type="subunit">
    <text evidence="9">Homodimer.</text>
</comment>
<dbReference type="GO" id="GO:0006397">
    <property type="term" value="P:mRNA processing"/>
    <property type="evidence" value="ECO:0007669"/>
    <property type="project" value="UniProtKB-UniRule"/>
</dbReference>
<dbReference type="SMART" id="SM00535">
    <property type="entry name" value="RIBOc"/>
    <property type="match status" value="1"/>
</dbReference>
<comment type="catalytic activity">
    <reaction evidence="1 9">
        <text>Endonucleolytic cleavage to 5'-phosphomonoester.</text>
        <dbReference type="EC" id="3.1.26.3"/>
    </reaction>
</comment>
<evidence type="ECO:0000256" key="5">
    <source>
        <dbReference type="ARBA" id="ARBA00022722"/>
    </source>
</evidence>
<dbReference type="PANTHER" id="PTHR11207:SF0">
    <property type="entry name" value="RIBONUCLEASE 3"/>
    <property type="match status" value="1"/>
</dbReference>
<reference evidence="10 11" key="1">
    <citation type="journal article" date="2019" name="Int. J. Syst. Evol. Microbiol.">
        <title>Capsulimonas corticalis gen. nov., sp. nov., an aerobic capsulated bacterium, of a novel bacterial order, Capsulimonadales ord. nov., of the class Armatimonadia of the phylum Armatimonadetes.</title>
        <authorList>
            <person name="Li J."/>
            <person name="Kudo C."/>
            <person name="Tonouchi A."/>
        </authorList>
    </citation>
    <scope>NUCLEOTIDE SEQUENCE [LARGE SCALE GENOMIC DNA]</scope>
    <source>
        <strain evidence="10 11">AX-7</strain>
    </source>
</reference>
<dbReference type="GO" id="GO:0019843">
    <property type="term" value="F:rRNA binding"/>
    <property type="evidence" value="ECO:0007669"/>
    <property type="project" value="UniProtKB-KW"/>
</dbReference>